<gene>
    <name evidence="2" type="ORF">IV203_021311</name>
</gene>
<organism evidence="2 3">
    <name type="scientific">Nitzschia inconspicua</name>
    <dbReference type="NCBI Taxonomy" id="303405"/>
    <lineage>
        <taxon>Eukaryota</taxon>
        <taxon>Sar</taxon>
        <taxon>Stramenopiles</taxon>
        <taxon>Ochrophyta</taxon>
        <taxon>Bacillariophyta</taxon>
        <taxon>Bacillariophyceae</taxon>
        <taxon>Bacillariophycidae</taxon>
        <taxon>Bacillariales</taxon>
        <taxon>Bacillariaceae</taxon>
        <taxon>Nitzschia</taxon>
    </lineage>
</organism>
<reference evidence="2" key="2">
    <citation type="submission" date="2021-04" db="EMBL/GenBank/DDBJ databases">
        <authorList>
            <person name="Podell S."/>
        </authorList>
    </citation>
    <scope>NUCLEOTIDE SEQUENCE</scope>
    <source>
        <strain evidence="2">Hildebrandi</strain>
    </source>
</reference>
<feature type="region of interest" description="Disordered" evidence="1">
    <location>
        <begin position="83"/>
        <end position="135"/>
    </location>
</feature>
<reference evidence="2" key="1">
    <citation type="journal article" date="2021" name="Sci. Rep.">
        <title>Diploid genomic architecture of Nitzschia inconspicua, an elite biomass production diatom.</title>
        <authorList>
            <person name="Oliver A."/>
            <person name="Podell S."/>
            <person name="Pinowska A."/>
            <person name="Traller J.C."/>
            <person name="Smith S.R."/>
            <person name="McClure R."/>
            <person name="Beliaev A."/>
            <person name="Bohutskyi P."/>
            <person name="Hill E.A."/>
            <person name="Rabines A."/>
            <person name="Zheng H."/>
            <person name="Allen L.Z."/>
            <person name="Kuo A."/>
            <person name="Grigoriev I.V."/>
            <person name="Allen A.E."/>
            <person name="Hazlebeck D."/>
            <person name="Allen E.E."/>
        </authorList>
    </citation>
    <scope>NUCLEOTIDE SEQUENCE</scope>
    <source>
        <strain evidence="2">Hildebrandi</strain>
    </source>
</reference>
<comment type="caution">
    <text evidence="2">The sequence shown here is derived from an EMBL/GenBank/DDBJ whole genome shotgun (WGS) entry which is preliminary data.</text>
</comment>
<evidence type="ECO:0000313" key="3">
    <source>
        <dbReference type="Proteomes" id="UP000693970"/>
    </source>
</evidence>
<dbReference type="EMBL" id="JAGRRH010000024">
    <property type="protein sequence ID" value="KAG7343366.1"/>
    <property type="molecule type" value="Genomic_DNA"/>
</dbReference>
<name>A0A9K3KHL8_9STRA</name>
<accession>A0A9K3KHL8</accession>
<protein>
    <submittedName>
        <fullName evidence="2">Uncharacterized protein</fullName>
    </submittedName>
</protein>
<keyword evidence="3" id="KW-1185">Reference proteome</keyword>
<sequence length="135" mass="15392">MMPATSAESPHSRSIPINSNNTRSRRLARAEEALEREVAMADYVDFCFASRLVHGMQQRQNRTHDVSLRYENQALIDHIIATRQSREAFPTSGSRSRTAPERRDSTEKLRQAASHDDSDTSQHSGDEDMIFDMEL</sequence>
<evidence type="ECO:0000313" key="2">
    <source>
        <dbReference type="EMBL" id="KAG7343366.1"/>
    </source>
</evidence>
<proteinExistence type="predicted"/>
<dbReference type="Proteomes" id="UP000693970">
    <property type="component" value="Unassembled WGS sequence"/>
</dbReference>
<dbReference type="AlphaFoldDB" id="A0A9K3KHL8"/>
<feature type="region of interest" description="Disordered" evidence="1">
    <location>
        <begin position="1"/>
        <end position="25"/>
    </location>
</feature>
<evidence type="ECO:0000256" key="1">
    <source>
        <dbReference type="SAM" id="MobiDB-lite"/>
    </source>
</evidence>
<feature type="compositionally biased region" description="Basic and acidic residues" evidence="1">
    <location>
        <begin position="98"/>
        <end position="126"/>
    </location>
</feature>